<dbReference type="GO" id="GO:0016810">
    <property type="term" value="F:hydrolase activity, acting on carbon-nitrogen (but not peptide) bonds"/>
    <property type="evidence" value="ECO:0007669"/>
    <property type="project" value="InterPro"/>
</dbReference>
<reference evidence="2" key="1">
    <citation type="submission" date="2015-04" db="EMBL/GenBank/DDBJ databases">
        <title>The genome sequence of the plant pathogenic Rhizarian Plasmodiophora brassicae reveals insights in its biotrophic life cycle and the origin of chitin synthesis.</title>
        <authorList>
            <person name="Schwelm A."/>
            <person name="Fogelqvist J."/>
            <person name="Knaust A."/>
            <person name="Julke S."/>
            <person name="Lilja T."/>
            <person name="Dhandapani V."/>
            <person name="Bonilla-Rosso G."/>
            <person name="Karlsson M."/>
            <person name="Shevchenko A."/>
            <person name="Choi S.R."/>
            <person name="Kim H.G."/>
            <person name="Park J.Y."/>
            <person name="Lim Y.P."/>
            <person name="Ludwig-Muller J."/>
            <person name="Dixelius C."/>
        </authorList>
    </citation>
    <scope>NUCLEOTIDE SEQUENCE</scope>
    <source>
        <tissue evidence="2">Potato root galls</tissue>
    </source>
</reference>
<sequence>MGEVILLYNMSINTIVTVSIQTYKVAMASHDAFANSLNLTEPSFTGDMKLPKQYHIPLKSTYRLSPLQQLYMITLGTAKQLNIDKFVGNFDSGKEADFVVLDLIPSPLLRRRFDVIKSLTDADDLSV</sequence>
<proteinExistence type="predicted"/>
<dbReference type="Gene3D" id="2.30.40.10">
    <property type="entry name" value="Urease, subunit C, domain 1"/>
    <property type="match status" value="1"/>
</dbReference>
<accession>A0A0H5QG82</accession>
<dbReference type="InterPro" id="IPR011059">
    <property type="entry name" value="Metal-dep_hydrolase_composite"/>
</dbReference>
<dbReference type="AlphaFoldDB" id="A0A0H5QG82"/>
<evidence type="ECO:0000259" key="1">
    <source>
        <dbReference type="Pfam" id="PF01979"/>
    </source>
</evidence>
<protein>
    <recommendedName>
        <fullName evidence="1">Amidohydrolase-related domain-containing protein</fullName>
    </recommendedName>
</protein>
<evidence type="ECO:0000313" key="2">
    <source>
        <dbReference type="EMBL" id="CRZ00597.1"/>
    </source>
</evidence>
<dbReference type="Pfam" id="PF01979">
    <property type="entry name" value="Amidohydro_1"/>
    <property type="match status" value="1"/>
</dbReference>
<dbReference type="InterPro" id="IPR006680">
    <property type="entry name" value="Amidohydro-rel"/>
</dbReference>
<organism evidence="2">
    <name type="scientific">Spongospora subterranea</name>
    <dbReference type="NCBI Taxonomy" id="70186"/>
    <lineage>
        <taxon>Eukaryota</taxon>
        <taxon>Sar</taxon>
        <taxon>Rhizaria</taxon>
        <taxon>Endomyxa</taxon>
        <taxon>Phytomyxea</taxon>
        <taxon>Plasmodiophorida</taxon>
        <taxon>Plasmodiophoridae</taxon>
        <taxon>Spongospora</taxon>
    </lineage>
</organism>
<feature type="domain" description="Amidohydrolase-related" evidence="1">
    <location>
        <begin position="48"/>
        <end position="106"/>
    </location>
</feature>
<name>A0A0H5QG82_9EUKA</name>
<dbReference type="EMBL" id="HACM01000155">
    <property type="protein sequence ID" value="CRZ00597.1"/>
    <property type="molecule type" value="Transcribed_RNA"/>
</dbReference>